<gene>
    <name evidence="1" type="ORF">M422DRAFT_254538</name>
</gene>
<dbReference type="EMBL" id="KN837130">
    <property type="protein sequence ID" value="KIJ42442.1"/>
    <property type="molecule type" value="Genomic_DNA"/>
</dbReference>
<dbReference type="Proteomes" id="UP000054279">
    <property type="component" value="Unassembled WGS sequence"/>
</dbReference>
<dbReference type="AlphaFoldDB" id="A0A0C9VL76"/>
<organism evidence="1 2">
    <name type="scientific">Sphaerobolus stellatus (strain SS14)</name>
    <dbReference type="NCBI Taxonomy" id="990650"/>
    <lineage>
        <taxon>Eukaryota</taxon>
        <taxon>Fungi</taxon>
        <taxon>Dikarya</taxon>
        <taxon>Basidiomycota</taxon>
        <taxon>Agaricomycotina</taxon>
        <taxon>Agaricomycetes</taxon>
        <taxon>Phallomycetidae</taxon>
        <taxon>Geastrales</taxon>
        <taxon>Sphaerobolaceae</taxon>
        <taxon>Sphaerobolus</taxon>
    </lineage>
</organism>
<evidence type="ECO:0000313" key="1">
    <source>
        <dbReference type="EMBL" id="KIJ42442.1"/>
    </source>
</evidence>
<name>A0A0C9VL76_SPHS4</name>
<accession>A0A0C9VL76</accession>
<proteinExistence type="predicted"/>
<dbReference type="HOGENOM" id="CLU_2442290_0_0_1"/>
<sequence>MKALLTDFRSGYQALDAVFVIRMRPVVVVLALIEGTRALVSSRYYAIQRQDGLELMLHDELWDMRRCVDYEHGERVVDCVGFLRMNVNES</sequence>
<protein>
    <submittedName>
        <fullName evidence="1">Uncharacterized protein</fullName>
    </submittedName>
</protein>
<keyword evidence="2" id="KW-1185">Reference proteome</keyword>
<reference evidence="1 2" key="1">
    <citation type="submission" date="2014-06" db="EMBL/GenBank/DDBJ databases">
        <title>Evolutionary Origins and Diversification of the Mycorrhizal Mutualists.</title>
        <authorList>
            <consortium name="DOE Joint Genome Institute"/>
            <consortium name="Mycorrhizal Genomics Consortium"/>
            <person name="Kohler A."/>
            <person name="Kuo A."/>
            <person name="Nagy L.G."/>
            <person name="Floudas D."/>
            <person name="Copeland A."/>
            <person name="Barry K.W."/>
            <person name="Cichocki N."/>
            <person name="Veneault-Fourrey C."/>
            <person name="LaButti K."/>
            <person name="Lindquist E.A."/>
            <person name="Lipzen A."/>
            <person name="Lundell T."/>
            <person name="Morin E."/>
            <person name="Murat C."/>
            <person name="Riley R."/>
            <person name="Ohm R."/>
            <person name="Sun H."/>
            <person name="Tunlid A."/>
            <person name="Henrissat B."/>
            <person name="Grigoriev I.V."/>
            <person name="Hibbett D.S."/>
            <person name="Martin F."/>
        </authorList>
    </citation>
    <scope>NUCLEOTIDE SEQUENCE [LARGE SCALE GENOMIC DNA]</scope>
    <source>
        <strain evidence="1 2">SS14</strain>
    </source>
</reference>
<evidence type="ECO:0000313" key="2">
    <source>
        <dbReference type="Proteomes" id="UP000054279"/>
    </source>
</evidence>